<name>A0A4Q2J876_9MICO</name>
<dbReference type="GO" id="GO:0016491">
    <property type="term" value="F:oxidoreductase activity"/>
    <property type="evidence" value="ECO:0007669"/>
    <property type="project" value="UniProtKB-KW"/>
</dbReference>
<reference evidence="3 4" key="1">
    <citation type="submission" date="2019-01" db="EMBL/GenBank/DDBJ databases">
        <authorList>
            <person name="Li J."/>
        </authorList>
    </citation>
    <scope>NUCLEOTIDE SEQUENCE [LARGE SCALE GENOMIC DNA]</scope>
    <source>
        <strain evidence="3 4">CGMCC 4.7180</strain>
    </source>
</reference>
<dbReference type="SUPFAM" id="SSF56176">
    <property type="entry name" value="FAD-binding/transporter-associated domain-like"/>
    <property type="match status" value="1"/>
</dbReference>
<dbReference type="EMBL" id="SDPL01000569">
    <property type="protein sequence ID" value="RXZ40939.1"/>
    <property type="molecule type" value="Genomic_DNA"/>
</dbReference>
<protein>
    <submittedName>
        <fullName evidence="3">FAD-binding oxidoreductase</fullName>
    </submittedName>
</protein>
<dbReference type="Gene3D" id="3.30.43.10">
    <property type="entry name" value="Uridine Diphospho-n-acetylenolpyruvylglucosamine Reductase, domain 2"/>
    <property type="match status" value="1"/>
</dbReference>
<dbReference type="InterPro" id="IPR036318">
    <property type="entry name" value="FAD-bd_PCMH-like_sf"/>
</dbReference>
<keyword evidence="1" id="KW-0560">Oxidoreductase</keyword>
<dbReference type="GO" id="GO:0050660">
    <property type="term" value="F:flavin adenine dinucleotide binding"/>
    <property type="evidence" value="ECO:0007669"/>
    <property type="project" value="InterPro"/>
</dbReference>
<evidence type="ECO:0000313" key="4">
    <source>
        <dbReference type="Proteomes" id="UP000292881"/>
    </source>
</evidence>
<feature type="region of interest" description="Disordered" evidence="2">
    <location>
        <begin position="1"/>
        <end position="29"/>
    </location>
</feature>
<accession>A0A4Q2J876</accession>
<gene>
    <name evidence="3" type="ORF">ESO86_16815</name>
</gene>
<comment type="caution">
    <text evidence="3">The sequence shown here is derived from an EMBL/GenBank/DDBJ whole genome shotgun (WGS) entry which is preliminary data.</text>
</comment>
<feature type="non-terminal residue" evidence="3">
    <location>
        <position position="96"/>
    </location>
</feature>
<organism evidence="3 4">
    <name type="scientific">Agromyces binzhouensis</name>
    <dbReference type="NCBI Taxonomy" id="1817495"/>
    <lineage>
        <taxon>Bacteria</taxon>
        <taxon>Bacillati</taxon>
        <taxon>Actinomycetota</taxon>
        <taxon>Actinomycetes</taxon>
        <taxon>Micrococcales</taxon>
        <taxon>Microbacteriaceae</taxon>
        <taxon>Agromyces</taxon>
    </lineage>
</organism>
<dbReference type="InterPro" id="IPR016167">
    <property type="entry name" value="FAD-bd_PCMH_sub1"/>
</dbReference>
<dbReference type="Proteomes" id="UP000292881">
    <property type="component" value="Unassembled WGS sequence"/>
</dbReference>
<evidence type="ECO:0000256" key="2">
    <source>
        <dbReference type="SAM" id="MobiDB-lite"/>
    </source>
</evidence>
<evidence type="ECO:0000256" key="1">
    <source>
        <dbReference type="ARBA" id="ARBA00023002"/>
    </source>
</evidence>
<evidence type="ECO:0000313" key="3">
    <source>
        <dbReference type="EMBL" id="RXZ40939.1"/>
    </source>
</evidence>
<proteinExistence type="predicted"/>
<sequence>MNPLASETVAAETAAAPETTAPAVQAESAAPSMSLRESFAILAERLDGRLSLPGDPGYDADRLAWNLAVDQRPAAVVVAASVADVARTVRTARELG</sequence>
<dbReference type="AlphaFoldDB" id="A0A4Q2J876"/>
<feature type="compositionally biased region" description="Low complexity" evidence="2">
    <location>
        <begin position="1"/>
        <end position="27"/>
    </location>
</feature>
<keyword evidence="4" id="KW-1185">Reference proteome</keyword>